<dbReference type="GO" id="GO:0000981">
    <property type="term" value="F:DNA-binding transcription factor activity, RNA polymerase II-specific"/>
    <property type="evidence" value="ECO:0007669"/>
    <property type="project" value="TreeGrafter"/>
</dbReference>
<dbReference type="InterPro" id="IPR055303">
    <property type="entry name" value="ATMIN"/>
</dbReference>
<dbReference type="EMBL" id="JAXCGZ010018932">
    <property type="protein sequence ID" value="KAK7067079.1"/>
    <property type="molecule type" value="Genomic_DNA"/>
</dbReference>
<dbReference type="GO" id="GO:0005634">
    <property type="term" value="C:nucleus"/>
    <property type="evidence" value="ECO:0007669"/>
    <property type="project" value="TreeGrafter"/>
</dbReference>
<dbReference type="AlphaFoldDB" id="A0AAN8WTD3"/>
<evidence type="ECO:0008006" key="3">
    <source>
        <dbReference type="Google" id="ProtNLM"/>
    </source>
</evidence>
<dbReference type="Gene3D" id="3.30.160.60">
    <property type="entry name" value="Classic Zinc Finger"/>
    <property type="match status" value="1"/>
</dbReference>
<dbReference type="PANTHER" id="PTHR46664">
    <property type="entry name" value="ATM INTERACTOR"/>
    <property type="match status" value="1"/>
</dbReference>
<feature type="non-terminal residue" evidence="1">
    <location>
        <position position="1"/>
    </location>
</feature>
<protein>
    <recommendedName>
        <fullName evidence="3">C2H2-type domain-containing protein</fullName>
    </recommendedName>
</protein>
<dbReference type="GO" id="GO:0045944">
    <property type="term" value="P:positive regulation of transcription by RNA polymerase II"/>
    <property type="evidence" value="ECO:0007669"/>
    <property type="project" value="InterPro"/>
</dbReference>
<comment type="caution">
    <text evidence="1">The sequence shown here is derived from an EMBL/GenBank/DDBJ whole genome shotgun (WGS) entry which is preliminary data.</text>
</comment>
<sequence length="118" mass="13456">VHHRASGESVNSQAGYSVWYHCPISSCIYHENFSSNGKHFQKLKYLKQHYLKVHAERLYTCDCGQAYSTSALLARHRRLCGLTLICICGSSFSCIESLQTHARRMSHVIHPSTFQALR</sequence>
<name>A0AAN8WTD3_HALRR</name>
<accession>A0AAN8WTD3</accession>
<evidence type="ECO:0000313" key="2">
    <source>
        <dbReference type="Proteomes" id="UP001381693"/>
    </source>
</evidence>
<proteinExistence type="predicted"/>
<dbReference type="Proteomes" id="UP001381693">
    <property type="component" value="Unassembled WGS sequence"/>
</dbReference>
<gene>
    <name evidence="1" type="ORF">SK128_011052</name>
</gene>
<evidence type="ECO:0000313" key="1">
    <source>
        <dbReference type="EMBL" id="KAK7067079.1"/>
    </source>
</evidence>
<organism evidence="1 2">
    <name type="scientific">Halocaridina rubra</name>
    <name type="common">Hawaiian red shrimp</name>
    <dbReference type="NCBI Taxonomy" id="373956"/>
    <lineage>
        <taxon>Eukaryota</taxon>
        <taxon>Metazoa</taxon>
        <taxon>Ecdysozoa</taxon>
        <taxon>Arthropoda</taxon>
        <taxon>Crustacea</taxon>
        <taxon>Multicrustacea</taxon>
        <taxon>Malacostraca</taxon>
        <taxon>Eumalacostraca</taxon>
        <taxon>Eucarida</taxon>
        <taxon>Decapoda</taxon>
        <taxon>Pleocyemata</taxon>
        <taxon>Caridea</taxon>
        <taxon>Atyoidea</taxon>
        <taxon>Atyidae</taxon>
        <taxon>Halocaridina</taxon>
    </lineage>
</organism>
<dbReference type="PANTHER" id="PTHR46664:SF1">
    <property type="entry name" value="ATM INTERACTOR"/>
    <property type="match status" value="1"/>
</dbReference>
<keyword evidence="2" id="KW-1185">Reference proteome</keyword>
<dbReference type="GO" id="GO:0000976">
    <property type="term" value="F:transcription cis-regulatory region binding"/>
    <property type="evidence" value="ECO:0007669"/>
    <property type="project" value="InterPro"/>
</dbReference>
<reference evidence="1 2" key="1">
    <citation type="submission" date="2023-11" db="EMBL/GenBank/DDBJ databases">
        <title>Halocaridina rubra genome assembly.</title>
        <authorList>
            <person name="Smith C."/>
        </authorList>
    </citation>
    <scope>NUCLEOTIDE SEQUENCE [LARGE SCALE GENOMIC DNA]</scope>
    <source>
        <strain evidence="1">EP-1</strain>
        <tissue evidence="1">Whole</tissue>
    </source>
</reference>